<sequence length="152" mass="16472">MTDMSDILHIEVLNGPNTNLYGLDPNGPYGRLTLADIEARCRNKAELLGVTVRFNQSSSESVLIDWIHEARGKAHGIVINGGSLSYTSIGLMDAMASFDGPSFQVHVSNVFKREAMRHHSFISQAVTGCLIGLGPSGYEIAVEAIVQRLRAS</sequence>
<keyword evidence="7 8" id="KW-0456">Lyase</keyword>
<organism evidence="10 11">
    <name type="scientific">Aminobacter aganoensis</name>
    <dbReference type="NCBI Taxonomy" id="83264"/>
    <lineage>
        <taxon>Bacteria</taxon>
        <taxon>Pseudomonadati</taxon>
        <taxon>Pseudomonadota</taxon>
        <taxon>Alphaproteobacteria</taxon>
        <taxon>Hyphomicrobiales</taxon>
        <taxon>Phyllobacteriaceae</taxon>
        <taxon>Aminobacter</taxon>
    </lineage>
</organism>
<evidence type="ECO:0000256" key="8">
    <source>
        <dbReference type="HAMAP-Rule" id="MF_00169"/>
    </source>
</evidence>
<dbReference type="EMBL" id="JACHOU010000003">
    <property type="protein sequence ID" value="MBB6354049.1"/>
    <property type="molecule type" value="Genomic_DNA"/>
</dbReference>
<feature type="binding site" evidence="8">
    <location>
        <position position="93"/>
    </location>
    <ligand>
        <name>substrate</name>
    </ligand>
</feature>
<dbReference type="InterPro" id="IPR001874">
    <property type="entry name" value="DHquinase_II"/>
</dbReference>
<evidence type="ECO:0000313" key="11">
    <source>
        <dbReference type="Proteomes" id="UP000536262"/>
    </source>
</evidence>
<comment type="caution">
    <text evidence="8">Lacks conserved residue(s) required for the propagation of feature annotation.</text>
</comment>
<dbReference type="GO" id="GO:0019631">
    <property type="term" value="P:quinate catabolic process"/>
    <property type="evidence" value="ECO:0007669"/>
    <property type="project" value="TreeGrafter"/>
</dbReference>
<dbReference type="EC" id="4.2.1.10" evidence="5 8"/>
<comment type="similarity">
    <text evidence="3 8">Belongs to the type-II 3-dehydroquinase family.</text>
</comment>
<reference evidence="10 11" key="1">
    <citation type="submission" date="2020-08" db="EMBL/GenBank/DDBJ databases">
        <title>Genomic Encyclopedia of Type Strains, Phase IV (KMG-IV): sequencing the most valuable type-strain genomes for metagenomic binning, comparative biology and taxonomic classification.</title>
        <authorList>
            <person name="Goeker M."/>
        </authorList>
    </citation>
    <scope>NUCLEOTIDE SEQUENCE [LARGE SCALE GENOMIC DNA]</scope>
    <source>
        <strain evidence="10 11">DSM 7051</strain>
    </source>
</reference>
<feature type="active site" description="Proton acceptor" evidence="8 9">
    <location>
        <position position="29"/>
    </location>
</feature>
<accession>A0A7X0F6M1</accession>
<dbReference type="Pfam" id="PF01220">
    <property type="entry name" value="DHquinase_II"/>
    <property type="match status" value="1"/>
</dbReference>
<evidence type="ECO:0000256" key="7">
    <source>
        <dbReference type="ARBA" id="ARBA00023239"/>
    </source>
</evidence>
<dbReference type="PIRSF" id="PIRSF001399">
    <property type="entry name" value="DHquinase_II"/>
    <property type="match status" value="1"/>
</dbReference>
<feature type="binding site" evidence="8">
    <location>
        <position position="80"/>
    </location>
    <ligand>
        <name>substrate</name>
    </ligand>
</feature>
<keyword evidence="8" id="KW-0028">Amino-acid biosynthesis</keyword>
<dbReference type="GO" id="GO:0008652">
    <property type="term" value="P:amino acid biosynthetic process"/>
    <property type="evidence" value="ECO:0007669"/>
    <property type="project" value="UniProtKB-KW"/>
</dbReference>
<feature type="active site" description="Proton donor" evidence="8 9">
    <location>
        <position position="106"/>
    </location>
</feature>
<evidence type="ECO:0000256" key="5">
    <source>
        <dbReference type="ARBA" id="ARBA00012060"/>
    </source>
</evidence>
<dbReference type="Proteomes" id="UP000536262">
    <property type="component" value="Unassembled WGS sequence"/>
</dbReference>
<feature type="binding site" evidence="8">
    <location>
        <position position="117"/>
    </location>
    <ligand>
        <name>substrate</name>
    </ligand>
</feature>
<dbReference type="AlphaFoldDB" id="A0A7X0F6M1"/>
<name>A0A7X0F6M1_9HYPH</name>
<dbReference type="Gene3D" id="3.40.50.9100">
    <property type="entry name" value="Dehydroquinase, class II"/>
    <property type="match status" value="1"/>
</dbReference>
<evidence type="ECO:0000256" key="9">
    <source>
        <dbReference type="PIRSR" id="PIRSR001399-1"/>
    </source>
</evidence>
<dbReference type="GO" id="GO:0003855">
    <property type="term" value="F:3-dehydroquinate dehydratase activity"/>
    <property type="evidence" value="ECO:0007669"/>
    <property type="project" value="UniProtKB-UniRule"/>
</dbReference>
<dbReference type="GO" id="GO:0009073">
    <property type="term" value="P:aromatic amino acid family biosynthetic process"/>
    <property type="evidence" value="ECO:0007669"/>
    <property type="project" value="UniProtKB-KW"/>
</dbReference>
<dbReference type="PANTHER" id="PTHR21272">
    <property type="entry name" value="CATABOLIC 3-DEHYDROQUINASE"/>
    <property type="match status" value="1"/>
</dbReference>
<evidence type="ECO:0000313" key="10">
    <source>
        <dbReference type="EMBL" id="MBB6354049.1"/>
    </source>
</evidence>
<dbReference type="NCBIfam" id="NF003807">
    <property type="entry name" value="PRK05395.1-4"/>
    <property type="match status" value="1"/>
</dbReference>
<comment type="subunit">
    <text evidence="4 8">Homododecamer.</text>
</comment>
<evidence type="ECO:0000256" key="6">
    <source>
        <dbReference type="ARBA" id="ARBA00023141"/>
    </source>
</evidence>
<comment type="function">
    <text evidence="8">Catalyzes a trans-dehydration via an enolate intermediate.</text>
</comment>
<comment type="caution">
    <text evidence="10">The sequence shown here is derived from an EMBL/GenBank/DDBJ whole genome shotgun (WGS) entry which is preliminary data.</text>
</comment>
<keyword evidence="6 8" id="KW-0057">Aromatic amino acid biosynthesis</keyword>
<protein>
    <recommendedName>
        <fullName evidence="5 8">3-dehydroquinate dehydratase</fullName>
        <shortName evidence="8">3-dehydroquinase</shortName>
        <ecNumber evidence="5 8">4.2.1.10</ecNumber>
    </recommendedName>
    <alternativeName>
        <fullName evidence="8">Type II DHQase</fullName>
    </alternativeName>
</protein>
<dbReference type="HAMAP" id="MF_00169">
    <property type="entry name" value="AroQ"/>
    <property type="match status" value="1"/>
</dbReference>
<proteinExistence type="inferred from homology"/>
<keyword evidence="11" id="KW-1185">Reference proteome</keyword>
<dbReference type="PANTHER" id="PTHR21272:SF3">
    <property type="entry name" value="CATABOLIC 3-DEHYDROQUINASE"/>
    <property type="match status" value="1"/>
</dbReference>
<dbReference type="SUPFAM" id="SSF52304">
    <property type="entry name" value="Type II 3-dehydroquinate dehydratase"/>
    <property type="match status" value="1"/>
</dbReference>
<evidence type="ECO:0000256" key="1">
    <source>
        <dbReference type="ARBA" id="ARBA00001864"/>
    </source>
</evidence>
<dbReference type="UniPathway" id="UPA00053">
    <property type="reaction ID" value="UER00086"/>
</dbReference>
<comment type="catalytic activity">
    <reaction evidence="1 8">
        <text>3-dehydroquinate = 3-dehydroshikimate + H2O</text>
        <dbReference type="Rhea" id="RHEA:21096"/>
        <dbReference type="ChEBI" id="CHEBI:15377"/>
        <dbReference type="ChEBI" id="CHEBI:16630"/>
        <dbReference type="ChEBI" id="CHEBI:32364"/>
        <dbReference type="EC" id="4.2.1.10"/>
    </reaction>
</comment>
<evidence type="ECO:0000256" key="3">
    <source>
        <dbReference type="ARBA" id="ARBA00011037"/>
    </source>
</evidence>
<gene>
    <name evidence="8" type="primary">aroQ</name>
    <name evidence="10" type="ORF">GGR00_001823</name>
</gene>
<evidence type="ECO:0000256" key="2">
    <source>
        <dbReference type="ARBA" id="ARBA00004902"/>
    </source>
</evidence>
<dbReference type="GO" id="GO:0009423">
    <property type="term" value="P:chorismate biosynthetic process"/>
    <property type="evidence" value="ECO:0007669"/>
    <property type="project" value="UniProtKB-UniRule"/>
</dbReference>
<comment type="pathway">
    <text evidence="2 8">Metabolic intermediate biosynthesis; chorismate biosynthesis; chorismate from D-erythrose 4-phosphate and phosphoenolpyruvate: step 3/7.</text>
</comment>
<dbReference type="InterPro" id="IPR036441">
    <property type="entry name" value="DHquinase_II_sf"/>
</dbReference>
<evidence type="ECO:0000256" key="4">
    <source>
        <dbReference type="ARBA" id="ARBA00011193"/>
    </source>
</evidence>
<feature type="binding site" evidence="8">
    <location>
        <begin position="107"/>
        <end position="108"/>
    </location>
    <ligand>
        <name>substrate</name>
    </ligand>
</feature>